<name>A0A3N9P525_9BACL</name>
<feature type="transmembrane region" description="Helical" evidence="1">
    <location>
        <begin position="126"/>
        <end position="144"/>
    </location>
</feature>
<comment type="caution">
    <text evidence="3">The sequence shown here is derived from an EMBL/GenBank/DDBJ whole genome shotgun (WGS) entry which is preliminary data.</text>
</comment>
<evidence type="ECO:0000256" key="1">
    <source>
        <dbReference type="SAM" id="Phobius"/>
    </source>
</evidence>
<sequence length="153" mass="17433">MADKIFSIVTLTIAGIFLINSRLFAEKSGTQAVSSAFFPRIIIYALIFSSLILLVSSFLKKSKQQGEGAKGASIAFLRHHWRVPFMFAWFMIYLILMPILGFFPSTVLFLFVGYLVLNISFLKKKLLIYIPLSLILTFVIQFIFENELQVILP</sequence>
<dbReference type="Pfam" id="PF07331">
    <property type="entry name" value="TctB"/>
    <property type="match status" value="1"/>
</dbReference>
<feature type="transmembrane region" description="Helical" evidence="1">
    <location>
        <begin position="41"/>
        <end position="59"/>
    </location>
</feature>
<evidence type="ECO:0000259" key="2">
    <source>
        <dbReference type="Pfam" id="PF07331"/>
    </source>
</evidence>
<dbReference type="OrthoDB" id="2619883at2"/>
<evidence type="ECO:0000313" key="4">
    <source>
        <dbReference type="Proteomes" id="UP000282529"/>
    </source>
</evidence>
<dbReference type="RefSeq" id="WP_124696122.1">
    <property type="nucleotide sequence ID" value="NZ_JBHUFE010000013.1"/>
</dbReference>
<gene>
    <name evidence="3" type="ORF">EH198_13895</name>
</gene>
<accession>A0A3N9P525</accession>
<feature type="transmembrane region" description="Helical" evidence="1">
    <location>
        <begin position="102"/>
        <end position="119"/>
    </location>
</feature>
<keyword evidence="4" id="KW-1185">Reference proteome</keyword>
<dbReference type="Proteomes" id="UP000282529">
    <property type="component" value="Unassembled WGS sequence"/>
</dbReference>
<dbReference type="EMBL" id="RQPI01000007">
    <property type="protein sequence ID" value="RQW10845.1"/>
    <property type="molecule type" value="Genomic_DNA"/>
</dbReference>
<reference evidence="3 4" key="1">
    <citation type="submission" date="2018-11" db="EMBL/GenBank/DDBJ databases">
        <title>Genome sequence of strain 7197.</title>
        <authorList>
            <person name="Gao J."/>
            <person name="Sun J."/>
        </authorList>
    </citation>
    <scope>NUCLEOTIDE SEQUENCE [LARGE SCALE GENOMIC DNA]</scope>
    <source>
        <strain evidence="3 4">7197</strain>
    </source>
</reference>
<organism evidence="3 4">
    <name type="scientific">Paenibacillus rhizophilus</name>
    <dbReference type="NCBI Taxonomy" id="1850366"/>
    <lineage>
        <taxon>Bacteria</taxon>
        <taxon>Bacillati</taxon>
        <taxon>Bacillota</taxon>
        <taxon>Bacilli</taxon>
        <taxon>Bacillales</taxon>
        <taxon>Paenibacillaceae</taxon>
        <taxon>Paenibacillus</taxon>
    </lineage>
</organism>
<dbReference type="AlphaFoldDB" id="A0A3N9P525"/>
<keyword evidence="1" id="KW-0812">Transmembrane</keyword>
<feature type="domain" description="DUF1468" evidence="2">
    <location>
        <begin position="5"/>
        <end position="153"/>
    </location>
</feature>
<proteinExistence type="predicted"/>
<dbReference type="InterPro" id="IPR009936">
    <property type="entry name" value="DUF1468"/>
</dbReference>
<keyword evidence="1" id="KW-1133">Transmembrane helix</keyword>
<protein>
    <submittedName>
        <fullName evidence="3">Tripartite tricarboxylate transporter TctB family protein</fullName>
    </submittedName>
</protein>
<keyword evidence="1" id="KW-0472">Membrane</keyword>
<evidence type="ECO:0000313" key="3">
    <source>
        <dbReference type="EMBL" id="RQW10845.1"/>
    </source>
</evidence>